<protein>
    <submittedName>
        <fullName evidence="1">Uncharacterized protein</fullName>
    </submittedName>
</protein>
<dbReference type="Proteomes" id="UP000264002">
    <property type="component" value="Unassembled WGS sequence"/>
</dbReference>
<proteinExistence type="predicted"/>
<keyword evidence="2" id="KW-1185">Reference proteome</keyword>
<organism evidence="1 2">
    <name type="scientific">Sphaerochaeta halotolerans</name>
    <dbReference type="NCBI Taxonomy" id="2293840"/>
    <lineage>
        <taxon>Bacteria</taxon>
        <taxon>Pseudomonadati</taxon>
        <taxon>Spirochaetota</taxon>
        <taxon>Spirochaetia</taxon>
        <taxon>Spirochaetales</taxon>
        <taxon>Sphaerochaetaceae</taxon>
        <taxon>Sphaerochaeta</taxon>
    </lineage>
</organism>
<reference evidence="2" key="1">
    <citation type="submission" date="2018-08" db="EMBL/GenBank/DDBJ databases">
        <authorList>
            <person name="Grouzdev D.S."/>
            <person name="Krutkina M.S."/>
        </authorList>
    </citation>
    <scope>NUCLEOTIDE SEQUENCE [LARGE SCALE GENOMIC DNA]</scope>
    <source>
        <strain evidence="2">4-11</strain>
    </source>
</reference>
<dbReference type="EMBL" id="QUWK01000016">
    <property type="protein sequence ID" value="RFU93884.1"/>
    <property type="molecule type" value="Genomic_DNA"/>
</dbReference>
<dbReference type="AlphaFoldDB" id="A0A372MDP6"/>
<comment type="caution">
    <text evidence="1">The sequence shown here is derived from an EMBL/GenBank/DDBJ whole genome shotgun (WGS) entry which is preliminary data.</text>
</comment>
<evidence type="ECO:0000313" key="2">
    <source>
        <dbReference type="Proteomes" id="UP000264002"/>
    </source>
</evidence>
<evidence type="ECO:0000313" key="1">
    <source>
        <dbReference type="EMBL" id="RFU93884.1"/>
    </source>
</evidence>
<name>A0A372MDP6_9SPIR</name>
<accession>A0A372MDP6</accession>
<reference evidence="1 2" key="2">
    <citation type="submission" date="2018-09" db="EMBL/GenBank/DDBJ databases">
        <title>Genome of Sphaerochaeta halotolerans strain 4-11.</title>
        <authorList>
            <person name="Nazina T.N."/>
            <person name="Sokolova D.S."/>
        </authorList>
    </citation>
    <scope>NUCLEOTIDE SEQUENCE [LARGE SCALE GENOMIC DNA]</scope>
    <source>
        <strain evidence="1 2">4-11</strain>
    </source>
</reference>
<sequence>MKSGKCPHSQVCVLDGSPIPKDEGETTKSVPVSQIRYKDPVFQNHSQTNTWKEEASQRKRSIRSMVCCFD</sequence>
<gene>
    <name evidence="1" type="ORF">DYP60_12530</name>
</gene>